<dbReference type="InterPro" id="IPR024370">
    <property type="entry name" value="PBP_domain"/>
</dbReference>
<dbReference type="PROSITE" id="PS51257">
    <property type="entry name" value="PROKAR_LIPOPROTEIN"/>
    <property type="match status" value="1"/>
</dbReference>
<evidence type="ECO:0000256" key="7">
    <source>
        <dbReference type="ARBA" id="ARBA00023139"/>
    </source>
</evidence>
<dbReference type="SUPFAM" id="SSF53850">
    <property type="entry name" value="Periplasmic binding protein-like II"/>
    <property type="match status" value="2"/>
</dbReference>
<accession>A0A6N7XG94</accession>
<keyword evidence="5" id="KW-0813">Transport</keyword>
<name>A0A6N7XG94_9FIRM</name>
<protein>
    <submittedName>
        <fullName evidence="10">Extracellular solute-binding protein</fullName>
    </submittedName>
</protein>
<feature type="domain" description="PBP" evidence="9">
    <location>
        <begin position="177"/>
        <end position="286"/>
    </location>
</feature>
<evidence type="ECO:0000313" key="11">
    <source>
        <dbReference type="Proteomes" id="UP000440713"/>
    </source>
</evidence>
<reference evidence="10 11" key="1">
    <citation type="submission" date="2019-08" db="EMBL/GenBank/DDBJ databases">
        <title>In-depth cultivation of the pig gut microbiome towards novel bacterial diversity and tailored functional studies.</title>
        <authorList>
            <person name="Wylensek D."/>
            <person name="Hitch T.C.A."/>
            <person name="Clavel T."/>
        </authorList>
    </citation>
    <scope>NUCLEOTIDE SEQUENCE [LARGE SCALE GENOMIC DNA]</scope>
    <source>
        <strain evidence="10 11">WCA-SAB-591-4A-A</strain>
    </source>
</reference>
<comment type="caution">
    <text evidence="10">The sequence shown here is derived from an EMBL/GenBank/DDBJ whole genome shotgun (WGS) entry which is preliminary data.</text>
</comment>
<organism evidence="10 11">
    <name type="scientific">Peptostreptococcus porci</name>
    <dbReference type="NCBI Taxonomy" id="2652282"/>
    <lineage>
        <taxon>Bacteria</taxon>
        <taxon>Bacillati</taxon>
        <taxon>Bacillota</taxon>
        <taxon>Clostridia</taxon>
        <taxon>Peptostreptococcales</taxon>
        <taxon>Peptostreptococcaceae</taxon>
        <taxon>Peptostreptococcus</taxon>
    </lineage>
</organism>
<comment type="subunit">
    <text evidence="4">The complex is composed of two ATP-binding proteins (PstB), two transmembrane proteins (PstC and PstA) and a solute-binding protein (PstS).</text>
</comment>
<evidence type="ECO:0000256" key="3">
    <source>
        <dbReference type="ARBA" id="ARBA00008725"/>
    </source>
</evidence>
<sequence>MKIRKMLIGISVMGLVLTGCGKSDSSSSGKSDNSIHVVSRENGSGTRDAFVEITGVLEKDSSGNKVDYTTKDAIIQNSTESVMSTVQNDKNAIGYISLGSLSDVVKAVKVDGVEPSKDNIKNKSYKLQRPFLIAYQNGKLSAGAKDFLKFLASQEASTEIEKDGYISIDKGTEFETSKPKGKLSISGSTSVTPLMEKLVEKYGSLNPDLEIEIQSNGSSAGISDALAGVADLAMSSRDLKPEEKLETYTLALDGIAIIANNESKVESISLDNIKSVYTGKIVEWSEVE</sequence>
<dbReference type="InterPro" id="IPR050811">
    <property type="entry name" value="Phosphate_ABC_transporter"/>
</dbReference>
<evidence type="ECO:0000259" key="9">
    <source>
        <dbReference type="Pfam" id="PF12849"/>
    </source>
</evidence>
<evidence type="ECO:0000256" key="2">
    <source>
        <dbReference type="ARBA" id="ARBA00004193"/>
    </source>
</evidence>
<dbReference type="GO" id="GO:0006817">
    <property type="term" value="P:phosphate ion transport"/>
    <property type="evidence" value="ECO:0007669"/>
    <property type="project" value="UniProtKB-KW"/>
</dbReference>
<keyword evidence="5" id="KW-0592">Phosphate transport</keyword>
<dbReference type="EMBL" id="VUNE01000002">
    <property type="protein sequence ID" value="MST62404.1"/>
    <property type="molecule type" value="Genomic_DNA"/>
</dbReference>
<dbReference type="Gene3D" id="3.40.190.10">
    <property type="entry name" value="Periplasmic binding protein-like II"/>
    <property type="match status" value="4"/>
</dbReference>
<comment type="function">
    <text evidence="1">Part of the ABC transporter complex PstSACB involved in phosphate import.</text>
</comment>
<dbReference type="PANTHER" id="PTHR30570:SF1">
    <property type="entry name" value="PHOSPHATE-BINDING PROTEIN PSTS"/>
    <property type="match status" value="1"/>
</dbReference>
<proteinExistence type="inferred from homology"/>
<keyword evidence="7" id="KW-0564">Palmitate</keyword>
<dbReference type="Proteomes" id="UP000440713">
    <property type="component" value="Unassembled WGS sequence"/>
</dbReference>
<evidence type="ECO:0000256" key="6">
    <source>
        <dbReference type="ARBA" id="ARBA00022729"/>
    </source>
</evidence>
<dbReference type="RefSeq" id="WP_154537791.1">
    <property type="nucleotide sequence ID" value="NZ_VUNE01000002.1"/>
</dbReference>
<evidence type="ECO:0000256" key="1">
    <source>
        <dbReference type="ARBA" id="ARBA00002841"/>
    </source>
</evidence>
<feature type="domain" description="PBP" evidence="9">
    <location>
        <begin position="29"/>
        <end position="155"/>
    </location>
</feature>
<comment type="similarity">
    <text evidence="3">Belongs to the PstS family.</text>
</comment>
<dbReference type="GO" id="GO:0005886">
    <property type="term" value="C:plasma membrane"/>
    <property type="evidence" value="ECO:0007669"/>
    <property type="project" value="UniProtKB-SubCell"/>
</dbReference>
<evidence type="ECO:0000256" key="5">
    <source>
        <dbReference type="ARBA" id="ARBA00022592"/>
    </source>
</evidence>
<keyword evidence="6" id="KW-0732">Signal</keyword>
<evidence type="ECO:0000256" key="8">
    <source>
        <dbReference type="ARBA" id="ARBA00023288"/>
    </source>
</evidence>
<evidence type="ECO:0000313" key="10">
    <source>
        <dbReference type="EMBL" id="MST62404.1"/>
    </source>
</evidence>
<dbReference type="PANTHER" id="PTHR30570">
    <property type="entry name" value="PERIPLASMIC PHOSPHATE BINDING COMPONENT OF PHOSPHATE ABC TRANSPORTER"/>
    <property type="match status" value="1"/>
</dbReference>
<dbReference type="AlphaFoldDB" id="A0A6N7XG94"/>
<keyword evidence="11" id="KW-1185">Reference proteome</keyword>
<keyword evidence="8" id="KW-0449">Lipoprotein</keyword>
<comment type="subcellular location">
    <subcellularLocation>
        <location evidence="2">Cell membrane</location>
        <topology evidence="2">Lipid-anchor</topology>
    </subcellularLocation>
</comment>
<gene>
    <name evidence="10" type="ORF">FYJ71_05360</name>
</gene>
<evidence type="ECO:0000256" key="4">
    <source>
        <dbReference type="ARBA" id="ARBA00011529"/>
    </source>
</evidence>
<dbReference type="Pfam" id="PF12849">
    <property type="entry name" value="PBP_like_2"/>
    <property type="match status" value="2"/>
</dbReference>